<accession>A0ABW3TUW8</accession>
<gene>
    <name evidence="12" type="ORF">ACFQ38_04010</name>
</gene>
<comment type="similarity">
    <text evidence="1">Belongs to the type-I restriction system S methylase family.</text>
</comment>
<organism evidence="12 13">
    <name type="scientific">Sporosarcina contaminans</name>
    <dbReference type="NCBI Taxonomy" id="633403"/>
    <lineage>
        <taxon>Bacteria</taxon>
        <taxon>Bacillati</taxon>
        <taxon>Bacillota</taxon>
        <taxon>Bacilli</taxon>
        <taxon>Bacillales</taxon>
        <taxon>Caryophanaceae</taxon>
        <taxon>Sporosarcina</taxon>
    </lineage>
</organism>
<evidence type="ECO:0000256" key="4">
    <source>
        <dbReference type="ARBA" id="ARBA00022679"/>
    </source>
</evidence>
<comment type="caution">
    <text evidence="12">The sequence shown here is derived from an EMBL/GenBank/DDBJ whole genome shotgun (WGS) entry which is preliminary data.</text>
</comment>
<evidence type="ECO:0000256" key="2">
    <source>
        <dbReference type="ARBA" id="ARBA00011900"/>
    </source>
</evidence>
<comment type="catalytic activity">
    <reaction evidence="8">
        <text>a 2'-deoxyadenosine in DNA + S-adenosyl-L-methionine = an N(6)-methyl-2'-deoxyadenosine in DNA + S-adenosyl-L-homocysteine + H(+)</text>
        <dbReference type="Rhea" id="RHEA:15197"/>
        <dbReference type="Rhea" id="RHEA-COMP:12418"/>
        <dbReference type="Rhea" id="RHEA-COMP:12419"/>
        <dbReference type="ChEBI" id="CHEBI:15378"/>
        <dbReference type="ChEBI" id="CHEBI:57856"/>
        <dbReference type="ChEBI" id="CHEBI:59789"/>
        <dbReference type="ChEBI" id="CHEBI:90615"/>
        <dbReference type="ChEBI" id="CHEBI:90616"/>
        <dbReference type="EC" id="2.1.1.72"/>
    </reaction>
</comment>
<sequence length="646" mass="72957">MDNIELRANKASWAIGERLRGEVQSYQYHEVGSRIFTAKFLLVNKSHSITIPDDISWERISSSHYNIGNLIDELFYKIVHNNEFNLDLLSNFSLSKIGDHVLYDCLMIMDRSSLTIEEFQDTNLTGQYFLHLIQRLMENEGKELGTSVTPEGLNKLMIEILNPSNGSVYDGAAGIGGSLIEAYRFNNDDISMFGQEINGSNVALAYMNAITNGIDLSRFQIAKGDTLFSPAFIENDSNLMQFDYIGMNQPFGLKLNNIQMMDYDPYGRFSGRMGKISRMHGDLAFLQHTVASLNETGKAAVIVPVGVLSRSSHAERAFREYIVNNDIIEAIVLLPNKLLSYTAIQTVLLVLNNKKKSSRKQQVLFINAEEQFTSKGRSQHYLTQENIDSIVAMYEQSSTNTEDVKVATLTEIIESEFNLNPNHYFTSQTVETQFGDVIINKAVYDEKVKNKRTLKEIAQLSRGVNLPSKNTIKEGQKGYKVIQLKDVEDGKIDLESIEVIPVNNAERYMVESGDIIIASRGTAYKVAIVPDHYEPLVLSNMFIRIRIMDKAYKPEYIKIFLESPVGVALIEGMKKGGTVKALTTRDIEDIEFPDIEIDEQEKINQTVNDAEQKYIDLIKQAEEKLKQGKLSAYSKMGIENVIEILD</sequence>
<dbReference type="InterPro" id="IPR044946">
    <property type="entry name" value="Restrct_endonuc_typeI_TRD_sf"/>
</dbReference>
<keyword evidence="6" id="KW-0680">Restriction system</keyword>
<feature type="coiled-coil region" evidence="9">
    <location>
        <begin position="600"/>
        <end position="627"/>
    </location>
</feature>
<dbReference type="InterPro" id="IPR051537">
    <property type="entry name" value="DNA_Adenine_Mtase"/>
</dbReference>
<dbReference type="PRINTS" id="PR00507">
    <property type="entry name" value="N12N6MTFRASE"/>
</dbReference>
<dbReference type="InterPro" id="IPR003356">
    <property type="entry name" value="DNA_methylase_A-5"/>
</dbReference>
<dbReference type="SUPFAM" id="SSF53335">
    <property type="entry name" value="S-adenosyl-L-methionine-dependent methyltransferases"/>
    <property type="match status" value="1"/>
</dbReference>
<dbReference type="PANTHER" id="PTHR42933">
    <property type="entry name" value="SLR6095 PROTEIN"/>
    <property type="match status" value="1"/>
</dbReference>
<evidence type="ECO:0000256" key="6">
    <source>
        <dbReference type="ARBA" id="ARBA00022747"/>
    </source>
</evidence>
<keyword evidence="13" id="KW-1185">Reference proteome</keyword>
<keyword evidence="3 12" id="KW-0489">Methyltransferase</keyword>
<dbReference type="SUPFAM" id="SSF116734">
    <property type="entry name" value="DNA methylase specificity domain"/>
    <property type="match status" value="1"/>
</dbReference>
<evidence type="ECO:0000256" key="5">
    <source>
        <dbReference type="ARBA" id="ARBA00022691"/>
    </source>
</evidence>
<evidence type="ECO:0000256" key="1">
    <source>
        <dbReference type="ARBA" id="ARBA00010923"/>
    </source>
</evidence>
<dbReference type="Gene3D" id="3.40.50.150">
    <property type="entry name" value="Vaccinia Virus protein VP39"/>
    <property type="match status" value="1"/>
</dbReference>
<dbReference type="InterPro" id="IPR029063">
    <property type="entry name" value="SAM-dependent_MTases_sf"/>
</dbReference>
<feature type="domain" description="DNA methylase adenine-specific" evidence="11">
    <location>
        <begin position="123"/>
        <end position="431"/>
    </location>
</feature>
<keyword evidence="9" id="KW-0175">Coiled coil</keyword>
<evidence type="ECO:0000259" key="10">
    <source>
        <dbReference type="Pfam" id="PF01420"/>
    </source>
</evidence>
<dbReference type="InterPro" id="IPR000055">
    <property type="entry name" value="Restrct_endonuc_typeI_TRD"/>
</dbReference>
<keyword evidence="4" id="KW-0808">Transferase</keyword>
<evidence type="ECO:0000256" key="7">
    <source>
        <dbReference type="ARBA" id="ARBA00023125"/>
    </source>
</evidence>
<name>A0ABW3TUW8_9BACL</name>
<dbReference type="EC" id="2.1.1.72" evidence="2"/>
<evidence type="ECO:0000256" key="3">
    <source>
        <dbReference type="ARBA" id="ARBA00022603"/>
    </source>
</evidence>
<dbReference type="PANTHER" id="PTHR42933:SF3">
    <property type="entry name" value="TYPE I RESTRICTION ENZYME MJAVIII METHYLASE SUBUNIT"/>
    <property type="match status" value="1"/>
</dbReference>
<dbReference type="Pfam" id="PF02384">
    <property type="entry name" value="N6_Mtase"/>
    <property type="match status" value="1"/>
</dbReference>
<evidence type="ECO:0000313" key="13">
    <source>
        <dbReference type="Proteomes" id="UP001597231"/>
    </source>
</evidence>
<dbReference type="GO" id="GO:0008168">
    <property type="term" value="F:methyltransferase activity"/>
    <property type="evidence" value="ECO:0007669"/>
    <property type="project" value="UniProtKB-KW"/>
</dbReference>
<evidence type="ECO:0000256" key="9">
    <source>
        <dbReference type="SAM" id="Coils"/>
    </source>
</evidence>
<evidence type="ECO:0000259" key="11">
    <source>
        <dbReference type="Pfam" id="PF02384"/>
    </source>
</evidence>
<dbReference type="GO" id="GO:0032259">
    <property type="term" value="P:methylation"/>
    <property type="evidence" value="ECO:0007669"/>
    <property type="project" value="UniProtKB-KW"/>
</dbReference>
<evidence type="ECO:0000256" key="8">
    <source>
        <dbReference type="ARBA" id="ARBA00047942"/>
    </source>
</evidence>
<proteinExistence type="inferred from homology"/>
<keyword evidence="7" id="KW-0238">DNA-binding</keyword>
<dbReference type="Pfam" id="PF01420">
    <property type="entry name" value="Methylase_S"/>
    <property type="match status" value="1"/>
</dbReference>
<dbReference type="RefSeq" id="WP_381479838.1">
    <property type="nucleotide sequence ID" value="NZ_JBHTLT010000019.1"/>
</dbReference>
<keyword evidence="5" id="KW-0949">S-adenosyl-L-methionine</keyword>
<dbReference type="Gene3D" id="3.90.220.20">
    <property type="entry name" value="DNA methylase specificity domains"/>
    <property type="match status" value="1"/>
</dbReference>
<feature type="domain" description="Type I restriction modification DNA specificity" evidence="10">
    <location>
        <begin position="450"/>
        <end position="627"/>
    </location>
</feature>
<dbReference type="EMBL" id="JBHTLT010000019">
    <property type="protein sequence ID" value="MFD1204292.1"/>
    <property type="molecule type" value="Genomic_DNA"/>
</dbReference>
<evidence type="ECO:0000313" key="12">
    <source>
        <dbReference type="EMBL" id="MFD1204292.1"/>
    </source>
</evidence>
<dbReference type="Proteomes" id="UP001597231">
    <property type="component" value="Unassembled WGS sequence"/>
</dbReference>
<reference evidence="13" key="1">
    <citation type="journal article" date="2019" name="Int. J. Syst. Evol. Microbiol.">
        <title>The Global Catalogue of Microorganisms (GCM) 10K type strain sequencing project: providing services to taxonomists for standard genome sequencing and annotation.</title>
        <authorList>
            <consortium name="The Broad Institute Genomics Platform"/>
            <consortium name="The Broad Institute Genome Sequencing Center for Infectious Disease"/>
            <person name="Wu L."/>
            <person name="Ma J."/>
        </authorList>
    </citation>
    <scope>NUCLEOTIDE SEQUENCE [LARGE SCALE GENOMIC DNA]</scope>
    <source>
        <strain evidence="13">CCUG 53915</strain>
    </source>
</reference>
<protein>
    <recommendedName>
        <fullName evidence="2">site-specific DNA-methyltransferase (adenine-specific)</fullName>
        <ecNumber evidence="2">2.1.1.72</ecNumber>
    </recommendedName>
</protein>